<feature type="domain" description="F-box/LRR-repeat protein 15-like leucin rich repeat" evidence="2">
    <location>
        <begin position="286"/>
        <end position="452"/>
    </location>
</feature>
<dbReference type="GO" id="GO:0005737">
    <property type="term" value="C:cytoplasm"/>
    <property type="evidence" value="ECO:0007669"/>
    <property type="project" value="UniProtKB-ARBA"/>
</dbReference>
<dbReference type="InterPro" id="IPR006553">
    <property type="entry name" value="Leu-rich_rpt_Cys-con_subtyp"/>
</dbReference>
<dbReference type="PANTHER" id="PTHR13318:SF76">
    <property type="entry name" value="F-BOX PROTEIN SKIP2"/>
    <property type="match status" value="1"/>
</dbReference>
<dbReference type="CDD" id="cd22159">
    <property type="entry name" value="F-box_AtTIR1-like"/>
    <property type="match status" value="1"/>
</dbReference>
<dbReference type="FunFam" id="3.80.10.10:FF:000449">
    <property type="entry name" value="F-box protein SKIP2"/>
    <property type="match status" value="1"/>
</dbReference>
<evidence type="ECO:0000313" key="4">
    <source>
        <dbReference type="Proteomes" id="UP001293593"/>
    </source>
</evidence>
<dbReference type="Proteomes" id="UP001293593">
    <property type="component" value="Unassembled WGS sequence"/>
</dbReference>
<dbReference type="SUPFAM" id="SSF52047">
    <property type="entry name" value="RNI-like"/>
    <property type="match status" value="1"/>
</dbReference>
<evidence type="ECO:0000259" key="2">
    <source>
        <dbReference type="Pfam" id="PF25372"/>
    </source>
</evidence>
<dbReference type="Pfam" id="PF12937">
    <property type="entry name" value="F-box-like"/>
    <property type="match status" value="1"/>
</dbReference>
<comment type="caution">
    <text evidence="3">The sequence shown here is derived from an EMBL/GenBank/DDBJ whole genome shotgun (WGS) entry which is preliminary data.</text>
</comment>
<evidence type="ECO:0008006" key="5">
    <source>
        <dbReference type="Google" id="ProtNLM"/>
    </source>
</evidence>
<evidence type="ECO:0000259" key="1">
    <source>
        <dbReference type="Pfam" id="PF12937"/>
    </source>
</evidence>
<keyword evidence="4" id="KW-1185">Reference proteome</keyword>
<accession>A0AAE1J4Q2</accession>
<gene>
    <name evidence="3" type="ORF">QN277_027908</name>
</gene>
<protein>
    <recommendedName>
        <fullName evidence="5">F-box domain-containing protein</fullName>
    </recommendedName>
</protein>
<organism evidence="3 4">
    <name type="scientific">Acacia crassicarpa</name>
    <name type="common">northern wattle</name>
    <dbReference type="NCBI Taxonomy" id="499986"/>
    <lineage>
        <taxon>Eukaryota</taxon>
        <taxon>Viridiplantae</taxon>
        <taxon>Streptophyta</taxon>
        <taxon>Embryophyta</taxon>
        <taxon>Tracheophyta</taxon>
        <taxon>Spermatophyta</taxon>
        <taxon>Magnoliopsida</taxon>
        <taxon>eudicotyledons</taxon>
        <taxon>Gunneridae</taxon>
        <taxon>Pentapetalae</taxon>
        <taxon>rosids</taxon>
        <taxon>fabids</taxon>
        <taxon>Fabales</taxon>
        <taxon>Fabaceae</taxon>
        <taxon>Caesalpinioideae</taxon>
        <taxon>mimosoid clade</taxon>
        <taxon>Acacieae</taxon>
        <taxon>Acacia</taxon>
    </lineage>
</organism>
<reference evidence="3" key="1">
    <citation type="submission" date="2023-10" db="EMBL/GenBank/DDBJ databases">
        <title>Chromosome-level genome of the transformable northern wattle, Acacia crassicarpa.</title>
        <authorList>
            <person name="Massaro I."/>
            <person name="Sinha N.R."/>
            <person name="Poethig S."/>
            <person name="Leichty A.R."/>
        </authorList>
    </citation>
    <scope>NUCLEOTIDE SEQUENCE</scope>
    <source>
        <strain evidence="3">Acra3RX</strain>
        <tissue evidence="3">Leaf</tissue>
    </source>
</reference>
<sequence length="493" mass="53384">MGQSPSTAGSSSELNPHEISDDDRFNFHSWLANCDEDSDTDAEFVENSTGGCRLDYTADLPDDCLAGIFHFLSAGDRKRCSLVCRRWLRVDGQSRHRLSLHAPEGLQDFIPSLFDRFNLVTKLALRCDRRSASISDDVLILISLRCKNLTRLKLRGCREISEIGMTGLAKNCKALKKLSCGSCMFGTKGMNAIIDHCATLEELSVKRLRGVHDSAAVIGPGAAATSLKSICLKELVNGQNFAPLIVGSKKLRSLKLIGCLGDWDSTLEMVGNSNSDLTEIHLEKIQVSDVGLSGISNCLNLETLHIVKTPECSNIGLSCVAERCRLLRKVHIDGWRTNNIGDDGLIAIAKHCPNLQELVLICVYPASLSLTAIASNCKNLERLALCGIGSIGDAEIESIASKCVALKKLCIKGCPITNAGIEALALGCPNLVKIKVKKCKKVTGGIVKWLRERRGSLAFSFDEIEPTLDGDASDGGAQENVTVQVAIATVWQF</sequence>
<dbReference type="SMART" id="SM00367">
    <property type="entry name" value="LRR_CC"/>
    <property type="match status" value="6"/>
</dbReference>
<dbReference type="InterPro" id="IPR032675">
    <property type="entry name" value="LRR_dom_sf"/>
</dbReference>
<dbReference type="FunFam" id="1.20.1280.50:FF:000005">
    <property type="entry name" value="F-box/LRR-repeat protein 3 isoform X1"/>
    <property type="match status" value="1"/>
</dbReference>
<evidence type="ECO:0000313" key="3">
    <source>
        <dbReference type="EMBL" id="KAK4262337.1"/>
    </source>
</evidence>
<dbReference type="PANTHER" id="PTHR13318">
    <property type="entry name" value="PARTNER OF PAIRED, ISOFORM B-RELATED"/>
    <property type="match status" value="1"/>
</dbReference>
<name>A0AAE1J4Q2_9FABA</name>
<dbReference type="Gene3D" id="3.80.10.10">
    <property type="entry name" value="Ribonuclease Inhibitor"/>
    <property type="match status" value="1"/>
</dbReference>
<dbReference type="Gene3D" id="1.20.1280.50">
    <property type="match status" value="1"/>
</dbReference>
<feature type="domain" description="F-box" evidence="1">
    <location>
        <begin position="58"/>
        <end position="89"/>
    </location>
</feature>
<dbReference type="SUPFAM" id="SSF81383">
    <property type="entry name" value="F-box domain"/>
    <property type="match status" value="1"/>
</dbReference>
<dbReference type="InterPro" id="IPR036047">
    <property type="entry name" value="F-box-like_dom_sf"/>
</dbReference>
<dbReference type="EMBL" id="JAWXYG010000009">
    <property type="protein sequence ID" value="KAK4262337.1"/>
    <property type="molecule type" value="Genomic_DNA"/>
</dbReference>
<dbReference type="GO" id="GO:0019005">
    <property type="term" value="C:SCF ubiquitin ligase complex"/>
    <property type="evidence" value="ECO:0007669"/>
    <property type="project" value="TreeGrafter"/>
</dbReference>
<proteinExistence type="predicted"/>
<dbReference type="InterPro" id="IPR001810">
    <property type="entry name" value="F-box_dom"/>
</dbReference>
<dbReference type="GO" id="GO:0031146">
    <property type="term" value="P:SCF-dependent proteasomal ubiquitin-dependent protein catabolic process"/>
    <property type="evidence" value="ECO:0007669"/>
    <property type="project" value="TreeGrafter"/>
</dbReference>
<dbReference type="Pfam" id="PF25372">
    <property type="entry name" value="DUF7885"/>
    <property type="match status" value="1"/>
</dbReference>
<dbReference type="AlphaFoldDB" id="A0AAE1J4Q2"/>
<dbReference type="InterPro" id="IPR057207">
    <property type="entry name" value="FBXL15_LRR"/>
</dbReference>